<dbReference type="Gene3D" id="3.30.559.30">
    <property type="entry name" value="Nonribosomal peptide synthetase, condensation domain"/>
    <property type="match status" value="1"/>
</dbReference>
<evidence type="ECO:0008006" key="3">
    <source>
        <dbReference type="Google" id="ProtNLM"/>
    </source>
</evidence>
<dbReference type="Proteomes" id="UP000604241">
    <property type="component" value="Unassembled WGS sequence"/>
</dbReference>
<organism evidence="1 2">
    <name type="scientific">Cellulomonas avistercoris</name>
    <dbReference type="NCBI Taxonomy" id="2762242"/>
    <lineage>
        <taxon>Bacteria</taxon>
        <taxon>Bacillati</taxon>
        <taxon>Actinomycetota</taxon>
        <taxon>Actinomycetes</taxon>
        <taxon>Micrococcales</taxon>
        <taxon>Cellulomonadaceae</taxon>
        <taxon>Cellulomonas</taxon>
    </lineage>
</organism>
<dbReference type="RefSeq" id="WP_191779770.1">
    <property type="nucleotide sequence ID" value="NZ_JACSQV010000001.1"/>
</dbReference>
<accession>A0ABR8Q9H9</accession>
<keyword evidence="2" id="KW-1185">Reference proteome</keyword>
<proteinExistence type="predicted"/>
<gene>
    <name evidence="1" type="ORF">H9657_01995</name>
</gene>
<evidence type="ECO:0000313" key="2">
    <source>
        <dbReference type="Proteomes" id="UP000604241"/>
    </source>
</evidence>
<name>A0ABR8Q9H9_9CELL</name>
<dbReference type="InterPro" id="IPR023213">
    <property type="entry name" value="CAT-like_dom_sf"/>
</dbReference>
<comment type="caution">
    <text evidence="1">The sequence shown here is derived from an EMBL/GenBank/DDBJ whole genome shotgun (WGS) entry which is preliminary data.</text>
</comment>
<dbReference type="EMBL" id="JACSQV010000001">
    <property type="protein sequence ID" value="MBD7917054.1"/>
    <property type="molecule type" value="Genomic_DNA"/>
</dbReference>
<sequence>MPSTDVLTVVSPRGAHDDARTLPLTWAQANMWQAMWGYGPDARFLVMRLPVPLPGPLPAHAVREALRAVLGDHEVVRTRFPHAARRQLVEPAVDLPVLVLEPDAVHGDAVAVLSDALADSAVDPQGPPVHVGLLQHGGRVHAVVLAFSHLAFDITGARLLRARVAAALAHPGTTLPPTRQTGDLVAQETSVQARTRSESTLDRWERAVRTAAPGRGMRPCLPGSYPVLRVRSVELAAAAQRLASGLRCSAGSVVLAGVVRAFAVHTGRTPPMWQLVVGNRHHAALADFVGITVQNGPFSAPAGAATSSLGDLVAPVHRGAVNAYLNARYDTDALHARIGDLATTGDACDLSYFFNDARLDARGWERWANEAHGADRDDDASPVVVSERANADSTAFVTLGAEGPAALLSLQVDESVIDRATAGAVLAQVRQDVLAAAAGRAAAAGSPL</sequence>
<dbReference type="Gene3D" id="3.30.559.10">
    <property type="entry name" value="Chloramphenicol acetyltransferase-like domain"/>
    <property type="match status" value="1"/>
</dbReference>
<reference evidence="1 2" key="1">
    <citation type="submission" date="2020-08" db="EMBL/GenBank/DDBJ databases">
        <title>A Genomic Blueprint of the Chicken Gut Microbiome.</title>
        <authorList>
            <person name="Gilroy R."/>
            <person name="Ravi A."/>
            <person name="Getino M."/>
            <person name="Pursley I."/>
            <person name="Horton D.L."/>
            <person name="Alikhan N.-F."/>
            <person name="Baker D."/>
            <person name="Gharbi K."/>
            <person name="Hall N."/>
            <person name="Watson M."/>
            <person name="Adriaenssens E.M."/>
            <person name="Foster-Nyarko E."/>
            <person name="Jarju S."/>
            <person name="Secka A."/>
            <person name="Antonio M."/>
            <person name="Oren A."/>
            <person name="Chaudhuri R."/>
            <person name="La Ragione R.M."/>
            <person name="Hildebrand F."/>
            <person name="Pallen M.J."/>
        </authorList>
    </citation>
    <scope>NUCLEOTIDE SEQUENCE [LARGE SCALE GENOMIC DNA]</scope>
    <source>
        <strain evidence="1 2">Sa3CUA2</strain>
    </source>
</reference>
<evidence type="ECO:0000313" key="1">
    <source>
        <dbReference type="EMBL" id="MBD7917054.1"/>
    </source>
</evidence>
<dbReference type="SUPFAM" id="SSF52777">
    <property type="entry name" value="CoA-dependent acyltransferases"/>
    <property type="match status" value="2"/>
</dbReference>
<protein>
    <recommendedName>
        <fullName evidence="3">Condensation domain-containing protein</fullName>
    </recommendedName>
</protein>